<sequence length="265" mass="28196">MTSPILLDVIDGVATLTLNRPASLNALSVDMMKALAEATAKLSRRDDLRVVLIVGAGEHFMAGGDLKDFASHLHLSPESRLATFRAMIELYINQSVEALAAVPVPVIARVQGACAGFGLSLALGCDLVVAADSAYFTSAYASIGLSGDGGVSWFLPRIVGRHKAFELLLLADRFDAAEAQRLGVVNKVVPLAELDAAVAALVGRIVNGPRETYAEMKRLLNQSADQSLDAQLQLEADAFARCTTQPNFDEGLNAFLGKRKARFNG</sequence>
<dbReference type="RefSeq" id="WP_148579963.1">
    <property type="nucleotide sequence ID" value="NZ_JAVEUW010000055.1"/>
</dbReference>
<protein>
    <submittedName>
        <fullName evidence="2">Enoyl-CoA hydratase</fullName>
    </submittedName>
</protein>
<evidence type="ECO:0000313" key="3">
    <source>
        <dbReference type="Proteomes" id="UP000389128"/>
    </source>
</evidence>
<dbReference type="OrthoDB" id="9777711at2"/>
<dbReference type="Gene3D" id="3.90.226.10">
    <property type="entry name" value="2-enoyl-CoA Hydratase, Chain A, domain 1"/>
    <property type="match status" value="1"/>
</dbReference>
<gene>
    <name evidence="2" type="ORF">ETQ85_15410</name>
</gene>
<dbReference type="PANTHER" id="PTHR43459:SF1">
    <property type="entry name" value="EG:BACN32G11.4 PROTEIN"/>
    <property type="match status" value="1"/>
</dbReference>
<dbReference type="AlphaFoldDB" id="A0A6C2CNS2"/>
<dbReference type="GO" id="GO:0003824">
    <property type="term" value="F:catalytic activity"/>
    <property type="evidence" value="ECO:0007669"/>
    <property type="project" value="UniProtKB-ARBA"/>
</dbReference>
<keyword evidence="3" id="KW-1185">Reference proteome</keyword>
<evidence type="ECO:0000256" key="1">
    <source>
        <dbReference type="ARBA" id="ARBA00005254"/>
    </source>
</evidence>
<dbReference type="PANTHER" id="PTHR43459">
    <property type="entry name" value="ENOYL-COA HYDRATASE"/>
    <property type="match status" value="1"/>
</dbReference>
<dbReference type="InterPro" id="IPR029045">
    <property type="entry name" value="ClpP/crotonase-like_dom_sf"/>
</dbReference>
<dbReference type="InterPro" id="IPR014748">
    <property type="entry name" value="Enoyl-CoA_hydra_C"/>
</dbReference>
<accession>A0A6C2CNS2</accession>
<dbReference type="Proteomes" id="UP000389128">
    <property type="component" value="Unassembled WGS sequence"/>
</dbReference>
<dbReference type="EMBL" id="SDKK01000014">
    <property type="protein sequence ID" value="TYC55103.1"/>
    <property type="molecule type" value="Genomic_DNA"/>
</dbReference>
<reference evidence="2 3" key="1">
    <citation type="submission" date="2019-01" db="EMBL/GenBank/DDBJ databases">
        <title>Zoogloea oleivorans genome sequencing and assembly.</title>
        <authorList>
            <person name="Tancsics A."/>
            <person name="Farkas M."/>
            <person name="Kriszt B."/>
            <person name="Maroti G."/>
            <person name="Horvath B."/>
        </authorList>
    </citation>
    <scope>NUCLEOTIDE SEQUENCE [LARGE SCALE GENOMIC DNA]</scope>
    <source>
        <strain evidence="2 3">Buc</strain>
    </source>
</reference>
<dbReference type="Gene3D" id="1.10.12.10">
    <property type="entry name" value="Lyase 2-enoyl-coa Hydratase, Chain A, domain 2"/>
    <property type="match status" value="1"/>
</dbReference>
<name>A0A6C2CNS2_9RHOO</name>
<dbReference type="InterPro" id="IPR001753">
    <property type="entry name" value="Enoyl-CoA_hydra/iso"/>
</dbReference>
<organism evidence="2 3">
    <name type="scientific">Zoogloea oleivorans</name>
    <dbReference type="NCBI Taxonomy" id="1552750"/>
    <lineage>
        <taxon>Bacteria</taxon>
        <taxon>Pseudomonadati</taxon>
        <taxon>Pseudomonadota</taxon>
        <taxon>Betaproteobacteria</taxon>
        <taxon>Rhodocyclales</taxon>
        <taxon>Zoogloeaceae</taxon>
        <taxon>Zoogloea</taxon>
    </lineage>
</organism>
<comment type="similarity">
    <text evidence="1">Belongs to the enoyl-CoA hydratase/isomerase family.</text>
</comment>
<comment type="caution">
    <text evidence="2">The sequence shown here is derived from an EMBL/GenBank/DDBJ whole genome shotgun (WGS) entry which is preliminary data.</text>
</comment>
<dbReference type="SUPFAM" id="SSF52096">
    <property type="entry name" value="ClpP/crotonase"/>
    <property type="match status" value="1"/>
</dbReference>
<dbReference type="Pfam" id="PF00378">
    <property type="entry name" value="ECH_1"/>
    <property type="match status" value="1"/>
</dbReference>
<evidence type="ECO:0000313" key="2">
    <source>
        <dbReference type="EMBL" id="TYC55103.1"/>
    </source>
</evidence>
<dbReference type="CDD" id="cd06558">
    <property type="entry name" value="crotonase-like"/>
    <property type="match status" value="1"/>
</dbReference>
<proteinExistence type="inferred from homology"/>